<dbReference type="SUPFAM" id="SSF47473">
    <property type="entry name" value="EF-hand"/>
    <property type="match status" value="1"/>
</dbReference>
<gene>
    <name evidence="4" type="ORF">MNOR_LOCUS11826</name>
</gene>
<dbReference type="Pfam" id="PF13499">
    <property type="entry name" value="EF-hand_7"/>
    <property type="match status" value="1"/>
</dbReference>
<dbReference type="PANTHER" id="PTHR23048:SF0">
    <property type="entry name" value="CALMODULIN LIKE 3"/>
    <property type="match status" value="1"/>
</dbReference>
<organism evidence="4 5">
    <name type="scientific">Meganyctiphanes norvegica</name>
    <name type="common">Northern krill</name>
    <name type="synonym">Thysanopoda norvegica</name>
    <dbReference type="NCBI Taxonomy" id="48144"/>
    <lineage>
        <taxon>Eukaryota</taxon>
        <taxon>Metazoa</taxon>
        <taxon>Ecdysozoa</taxon>
        <taxon>Arthropoda</taxon>
        <taxon>Crustacea</taxon>
        <taxon>Multicrustacea</taxon>
        <taxon>Malacostraca</taxon>
        <taxon>Eumalacostraca</taxon>
        <taxon>Eucarida</taxon>
        <taxon>Euphausiacea</taxon>
        <taxon>Euphausiidae</taxon>
        <taxon>Meganyctiphanes</taxon>
    </lineage>
</organism>
<sequence length="189" mass="20517">GPPSVLVAKGAQASGTPPTSPSDQRTSPSTSSPPPADTSTTRHTTKMGDDKNMAMFRKAFSAKESSGFVEATALEGILKTIGVTVEAKDIADAVKHLGEEGKINFETFCRIATQFLTEDDPETITNELKEAFRLYDKEGKGFITCQTLRDILKELDNKLSDGDLDDIIDDVDEDGKGKIHFDAFKDLMI</sequence>
<dbReference type="PANTHER" id="PTHR23048">
    <property type="entry name" value="MYOSIN LIGHT CHAIN 1, 3"/>
    <property type="match status" value="1"/>
</dbReference>
<dbReference type="PROSITE" id="PS50222">
    <property type="entry name" value="EF_HAND_2"/>
    <property type="match status" value="2"/>
</dbReference>
<comment type="caution">
    <text evidence="4">The sequence shown here is derived from an EMBL/GenBank/DDBJ whole genome shotgun (WGS) entry which is preliminary data.</text>
</comment>
<dbReference type="SMART" id="SM00054">
    <property type="entry name" value="EFh"/>
    <property type="match status" value="2"/>
</dbReference>
<protein>
    <recommendedName>
        <fullName evidence="3">EF-hand domain-containing protein</fullName>
    </recommendedName>
</protein>
<keyword evidence="5" id="KW-1185">Reference proteome</keyword>
<feature type="compositionally biased region" description="Low complexity" evidence="2">
    <location>
        <begin position="21"/>
        <end position="30"/>
    </location>
</feature>
<dbReference type="InterPro" id="IPR002048">
    <property type="entry name" value="EF_hand_dom"/>
</dbReference>
<dbReference type="Gene3D" id="1.10.238.10">
    <property type="entry name" value="EF-hand"/>
    <property type="match status" value="2"/>
</dbReference>
<dbReference type="AlphaFoldDB" id="A0AAV2QE12"/>
<feature type="domain" description="EF-hand" evidence="3">
    <location>
        <begin position="159"/>
        <end position="189"/>
    </location>
</feature>
<evidence type="ECO:0000256" key="2">
    <source>
        <dbReference type="SAM" id="MobiDB-lite"/>
    </source>
</evidence>
<dbReference type="InterPro" id="IPR050230">
    <property type="entry name" value="CALM/Myosin/TropC-like"/>
</dbReference>
<evidence type="ECO:0000259" key="3">
    <source>
        <dbReference type="PROSITE" id="PS50222"/>
    </source>
</evidence>
<feature type="region of interest" description="Disordered" evidence="2">
    <location>
        <begin position="1"/>
        <end position="50"/>
    </location>
</feature>
<name>A0AAV2QE12_MEGNR</name>
<reference evidence="4 5" key="1">
    <citation type="submission" date="2024-05" db="EMBL/GenBank/DDBJ databases">
        <authorList>
            <person name="Wallberg A."/>
        </authorList>
    </citation>
    <scope>NUCLEOTIDE SEQUENCE [LARGE SCALE GENOMIC DNA]</scope>
</reference>
<dbReference type="Proteomes" id="UP001497623">
    <property type="component" value="Unassembled WGS sequence"/>
</dbReference>
<accession>A0AAV2QE12</accession>
<evidence type="ECO:0000313" key="5">
    <source>
        <dbReference type="Proteomes" id="UP001497623"/>
    </source>
</evidence>
<feature type="domain" description="EF-hand" evidence="3">
    <location>
        <begin position="123"/>
        <end position="158"/>
    </location>
</feature>
<dbReference type="InterPro" id="IPR011992">
    <property type="entry name" value="EF-hand-dom_pair"/>
</dbReference>
<evidence type="ECO:0000313" key="4">
    <source>
        <dbReference type="EMBL" id="CAL4082314.1"/>
    </source>
</evidence>
<keyword evidence="1" id="KW-0677">Repeat</keyword>
<dbReference type="GO" id="GO:0005509">
    <property type="term" value="F:calcium ion binding"/>
    <property type="evidence" value="ECO:0007669"/>
    <property type="project" value="InterPro"/>
</dbReference>
<feature type="non-terminal residue" evidence="4">
    <location>
        <position position="1"/>
    </location>
</feature>
<proteinExistence type="predicted"/>
<dbReference type="FunFam" id="1.10.238.10:FF:000001">
    <property type="entry name" value="Calmodulin 1"/>
    <property type="match status" value="1"/>
</dbReference>
<evidence type="ECO:0000256" key="1">
    <source>
        <dbReference type="ARBA" id="ARBA00022737"/>
    </source>
</evidence>
<dbReference type="GO" id="GO:0016460">
    <property type="term" value="C:myosin II complex"/>
    <property type="evidence" value="ECO:0007669"/>
    <property type="project" value="TreeGrafter"/>
</dbReference>
<dbReference type="EMBL" id="CAXKWB010006300">
    <property type="protein sequence ID" value="CAL4082314.1"/>
    <property type="molecule type" value="Genomic_DNA"/>
</dbReference>